<reference evidence="2" key="1">
    <citation type="submission" date="2020-08" db="EMBL/GenBank/DDBJ databases">
        <title>A bifunctional nitrone conjugated secondary metabolite targeting the ribosome.</title>
        <authorList>
            <person name="Limbrick E.M."/>
            <person name="Graf M."/>
            <person name="Derewacz D.K."/>
            <person name="Nguyen F."/>
            <person name="Spraggins J.M."/>
            <person name="Wieland M."/>
            <person name="Ynigez-Gutierrez A.E."/>
            <person name="Reisman B.J."/>
            <person name="Zinshteyn B."/>
            <person name="McCulloch K."/>
            <person name="Iverson T.M."/>
            <person name="Green R."/>
            <person name="Wilson D.N."/>
            <person name="Bachmann B.O."/>
        </authorList>
    </citation>
    <scope>NUCLEOTIDE SEQUENCE</scope>
    <source>
        <strain evidence="2">Africana</strain>
    </source>
</reference>
<feature type="compositionally biased region" description="Low complexity" evidence="1">
    <location>
        <begin position="121"/>
        <end position="136"/>
    </location>
</feature>
<dbReference type="AlphaFoldDB" id="A0A7D5Y7J8"/>
<name>A0A7D5Y7J8_9ACTN</name>
<sequence>MSVYVVFHVDWILSQFHFPFEMRVVAGTVVEVGLLAPKLLESVDVTVLSLNVQVNPDGKPTEQVLAAELFAVMVHAREGLLANGASLISGCDVPVNTPGPNSVDAPMTDPDAPAPAPPHDAPTATPPAANNPPAAG</sequence>
<evidence type="ECO:0000256" key="1">
    <source>
        <dbReference type="SAM" id="MobiDB-lite"/>
    </source>
</evidence>
<proteinExistence type="predicted"/>
<dbReference type="EMBL" id="CP058905">
    <property type="protein sequence ID" value="QLJ97921.1"/>
    <property type="molecule type" value="Genomic_DNA"/>
</dbReference>
<evidence type="ECO:0000313" key="2">
    <source>
        <dbReference type="EMBL" id="QLJ97921.1"/>
    </source>
</evidence>
<protein>
    <submittedName>
        <fullName evidence="2">Uncharacterized protein</fullName>
    </submittedName>
</protein>
<organism evidence="2">
    <name type="scientific">Micromonospora carbonacea</name>
    <dbReference type="NCBI Taxonomy" id="47853"/>
    <lineage>
        <taxon>Bacteria</taxon>
        <taxon>Bacillati</taxon>
        <taxon>Actinomycetota</taxon>
        <taxon>Actinomycetes</taxon>
        <taxon>Micromonosporales</taxon>
        <taxon>Micromonosporaceae</taxon>
        <taxon>Micromonospora</taxon>
    </lineage>
</organism>
<accession>A0A7D5Y7J8</accession>
<feature type="region of interest" description="Disordered" evidence="1">
    <location>
        <begin position="93"/>
        <end position="136"/>
    </location>
</feature>
<gene>
    <name evidence="2" type="ORF">HZU44_24735</name>
</gene>